<sequence>MSINNTTYTYNEIVNKVAPKKFKELLQSPTYLVSHFGVKFKGVASIIKQLKLPFESDFKGLYVFYENDKAIYVGISKNVLKRLRQHVKCEKQSESSFAYLLTLEHAKQNNITIPVGTREERMNSKEFYELFNSTVRARLLDMKVKFIEINCDVSLYLSEVYFAMELNTDKFNSFETH</sequence>
<dbReference type="InterPro" id="IPR035901">
    <property type="entry name" value="GIY-YIG_endonuc_sf"/>
</dbReference>
<reference evidence="2 3" key="1">
    <citation type="submission" date="2019-07" db="EMBL/GenBank/DDBJ databases">
        <authorList>
            <person name="Kim J."/>
        </authorList>
    </citation>
    <scope>NUCLEOTIDE SEQUENCE [LARGE SCALE GENOMIC DNA]</scope>
    <source>
        <strain evidence="2 3">JC52</strain>
    </source>
</reference>
<evidence type="ECO:0000259" key="1">
    <source>
        <dbReference type="Pfam" id="PF01541"/>
    </source>
</evidence>
<proteinExistence type="predicted"/>
<feature type="domain" description="GIY-YIG" evidence="1">
    <location>
        <begin position="59"/>
        <end position="92"/>
    </location>
</feature>
<dbReference type="Pfam" id="PF01541">
    <property type="entry name" value="GIY-YIG"/>
    <property type="match status" value="1"/>
</dbReference>
<dbReference type="OrthoDB" id="2656488at2"/>
<evidence type="ECO:0000313" key="3">
    <source>
        <dbReference type="Proteomes" id="UP000317036"/>
    </source>
</evidence>
<comment type="caution">
    <text evidence="2">The sequence shown here is derived from an EMBL/GenBank/DDBJ whole genome shotgun (WGS) entry which is preliminary data.</text>
</comment>
<evidence type="ECO:0000313" key="2">
    <source>
        <dbReference type="EMBL" id="TVY01492.1"/>
    </source>
</evidence>
<dbReference type="InterPro" id="IPR000305">
    <property type="entry name" value="GIY-YIG_endonuc"/>
</dbReference>
<gene>
    <name evidence="2" type="ORF">FPZ49_32360</name>
</gene>
<accession>A0A559JNM6</accession>
<protein>
    <submittedName>
        <fullName evidence="2">GIY-YIG nuclease family protein</fullName>
    </submittedName>
</protein>
<dbReference type="AlphaFoldDB" id="A0A559JNM6"/>
<dbReference type="SUPFAM" id="SSF82771">
    <property type="entry name" value="GIY-YIG endonuclease"/>
    <property type="match status" value="1"/>
</dbReference>
<dbReference type="Proteomes" id="UP000317036">
    <property type="component" value="Unassembled WGS sequence"/>
</dbReference>
<name>A0A559JNM6_9BACL</name>
<dbReference type="EMBL" id="VNJI01000069">
    <property type="protein sequence ID" value="TVY01492.1"/>
    <property type="molecule type" value="Genomic_DNA"/>
</dbReference>
<keyword evidence="3" id="KW-1185">Reference proteome</keyword>
<dbReference type="RefSeq" id="WP_144854426.1">
    <property type="nucleotide sequence ID" value="NZ_VNJI01000069.1"/>
</dbReference>
<dbReference type="CDD" id="cd00719">
    <property type="entry name" value="GIY-YIG_SF"/>
    <property type="match status" value="1"/>
</dbReference>
<organism evidence="2 3">
    <name type="scientific">Paenibacillus cremeus</name>
    <dbReference type="NCBI Taxonomy" id="2163881"/>
    <lineage>
        <taxon>Bacteria</taxon>
        <taxon>Bacillati</taxon>
        <taxon>Bacillota</taxon>
        <taxon>Bacilli</taxon>
        <taxon>Bacillales</taxon>
        <taxon>Paenibacillaceae</taxon>
        <taxon>Paenibacillus</taxon>
    </lineage>
</organism>